<feature type="binding site" evidence="16">
    <location>
        <position position="22"/>
    </location>
    <ligand>
        <name>Mg(2+)</name>
        <dbReference type="ChEBI" id="CHEBI:18420"/>
        <label>1</label>
    </ligand>
</feature>
<dbReference type="Proteomes" id="UP000029453">
    <property type="component" value="Unassembled WGS sequence"/>
</dbReference>
<name>M9LPY3_PAEPP</name>
<comment type="subcellular location">
    <subcellularLocation>
        <location evidence="2 17">Cell membrane</location>
        <topology evidence="2 17">Multi-pass membrane protein</topology>
    </subcellularLocation>
</comment>
<feature type="transmembrane region" description="Helical" evidence="17">
    <location>
        <begin position="375"/>
        <end position="399"/>
    </location>
</feature>
<evidence type="ECO:0000256" key="3">
    <source>
        <dbReference type="ARBA" id="ARBA00022448"/>
    </source>
</evidence>
<dbReference type="PANTHER" id="PTHR43185:SF1">
    <property type="entry name" value="FE(2+) TRANSPORTER FEOB"/>
    <property type="match status" value="1"/>
</dbReference>
<feature type="transmembrane region" description="Helical" evidence="17">
    <location>
        <begin position="419"/>
        <end position="441"/>
    </location>
</feature>
<feature type="transmembrane region" description="Helical" evidence="17">
    <location>
        <begin position="641"/>
        <end position="662"/>
    </location>
</feature>
<keyword evidence="8 17" id="KW-1133">Transmembrane helix</keyword>
<feature type="binding site" evidence="16">
    <location>
        <position position="24"/>
    </location>
    <ligand>
        <name>Mg(2+)</name>
        <dbReference type="ChEBI" id="CHEBI:18420"/>
        <label>2</label>
    </ligand>
</feature>
<keyword evidence="12 17" id="KW-0472">Membrane</keyword>
<dbReference type="GO" id="GO:0046872">
    <property type="term" value="F:metal ion binding"/>
    <property type="evidence" value="ECO:0007669"/>
    <property type="project" value="UniProtKB-KW"/>
</dbReference>
<gene>
    <name evidence="20" type="ORF">PPOP_2019</name>
</gene>
<keyword evidence="5 17" id="KW-0410">Iron transport</keyword>
<reference evidence="20 21" key="1">
    <citation type="submission" date="2012-10" db="EMBL/GenBank/DDBJ databases">
        <title>Draft Genome Sequence of Paenibacillus popilliae ATCC 14706T.</title>
        <authorList>
            <person name="Iiyama K."/>
            <person name="Mori K."/>
            <person name="Mon H."/>
            <person name="Chieda Y."/>
            <person name="Lee J.M."/>
            <person name="Kusakabe T."/>
            <person name="Tashiro K."/>
            <person name="Asano S."/>
            <person name="Yasunaga-Aoki C."/>
            <person name="Shimizu S."/>
        </authorList>
    </citation>
    <scope>NUCLEOTIDE SEQUENCE [LARGE SCALE GENOMIC DNA]</scope>
    <source>
        <strain evidence="20 21">ATCC 14706</strain>
    </source>
</reference>
<protein>
    <recommendedName>
        <fullName evidence="13 14">Ferrous iron transport protein B</fullName>
    </recommendedName>
</protein>
<evidence type="ECO:0000256" key="10">
    <source>
        <dbReference type="ARBA" id="ARBA00023065"/>
    </source>
</evidence>
<accession>M9LPY3</accession>
<dbReference type="InterPro" id="IPR003373">
    <property type="entry name" value="Fe2_transport_prot-B"/>
</dbReference>
<evidence type="ECO:0000256" key="11">
    <source>
        <dbReference type="ARBA" id="ARBA00023134"/>
    </source>
</evidence>
<keyword evidence="11 15" id="KW-0342">GTP-binding</keyword>
<dbReference type="AlphaFoldDB" id="M9LPY3"/>
<dbReference type="InterPro" id="IPR011640">
    <property type="entry name" value="Fe2_transport_prot_B_C"/>
</dbReference>
<feature type="transmembrane region" description="Helical" evidence="17">
    <location>
        <begin position="674"/>
        <end position="697"/>
    </location>
</feature>
<dbReference type="PRINTS" id="PR00326">
    <property type="entry name" value="GTP1OBG"/>
</dbReference>
<feature type="binding site" evidence="15">
    <location>
        <begin position="35"/>
        <end position="39"/>
    </location>
    <ligand>
        <name>GTP</name>
        <dbReference type="ChEBI" id="CHEBI:37565"/>
        <label>2</label>
    </ligand>
</feature>
<feature type="transmembrane region" description="Helical" evidence="17">
    <location>
        <begin position="313"/>
        <end position="331"/>
    </location>
</feature>
<evidence type="ECO:0000256" key="18">
    <source>
        <dbReference type="SAM" id="MobiDB-lite"/>
    </source>
</evidence>
<dbReference type="Gene3D" id="3.40.50.300">
    <property type="entry name" value="P-loop containing nucleotide triphosphate hydrolases"/>
    <property type="match status" value="1"/>
</dbReference>
<keyword evidence="10" id="KW-0406">Ion transport</keyword>
<evidence type="ECO:0000256" key="17">
    <source>
        <dbReference type="RuleBase" id="RU362098"/>
    </source>
</evidence>
<dbReference type="InterPro" id="IPR006073">
    <property type="entry name" value="GTP-bd"/>
</dbReference>
<feature type="binding site" evidence="15">
    <location>
        <begin position="114"/>
        <end position="117"/>
    </location>
    <ligand>
        <name>GTP</name>
        <dbReference type="ChEBI" id="CHEBI:37565"/>
        <label>1</label>
    </ligand>
</feature>
<keyword evidence="16" id="KW-0479">Metal-binding</keyword>
<dbReference type="OrthoDB" id="9809127at2"/>
<dbReference type="Pfam" id="PF02421">
    <property type="entry name" value="FeoB_N"/>
    <property type="match status" value="1"/>
</dbReference>
<keyword evidence="3 17" id="KW-0813">Transport</keyword>
<dbReference type="SUPFAM" id="SSF52540">
    <property type="entry name" value="P-loop containing nucleoside triphosphate hydrolases"/>
    <property type="match status" value="1"/>
</dbReference>
<evidence type="ECO:0000256" key="8">
    <source>
        <dbReference type="ARBA" id="ARBA00022989"/>
    </source>
</evidence>
<evidence type="ECO:0000256" key="14">
    <source>
        <dbReference type="NCBIfam" id="TIGR00437"/>
    </source>
</evidence>
<dbReference type="InterPro" id="IPR041069">
    <property type="entry name" value="FeoB_Cyto"/>
</dbReference>
<evidence type="ECO:0000256" key="12">
    <source>
        <dbReference type="ARBA" id="ARBA00023136"/>
    </source>
</evidence>
<dbReference type="GO" id="GO:0015093">
    <property type="term" value="F:ferrous iron transmembrane transporter activity"/>
    <property type="evidence" value="ECO:0007669"/>
    <property type="project" value="UniProtKB-UniRule"/>
</dbReference>
<dbReference type="CDD" id="cd01879">
    <property type="entry name" value="FeoB"/>
    <property type="match status" value="1"/>
</dbReference>
<keyword evidence="16" id="KW-0460">Magnesium</keyword>
<evidence type="ECO:0000256" key="6">
    <source>
        <dbReference type="ARBA" id="ARBA00022692"/>
    </source>
</evidence>
<keyword evidence="9 17" id="KW-0408">Iron</keyword>
<feature type="domain" description="FeoB-type G" evidence="19">
    <location>
        <begin position="3"/>
        <end position="163"/>
    </location>
</feature>
<dbReference type="InterPro" id="IPR011642">
    <property type="entry name" value="Gate_dom"/>
</dbReference>
<dbReference type="Pfam" id="PF07670">
    <property type="entry name" value="Gate"/>
    <property type="match status" value="2"/>
</dbReference>
<dbReference type="InterPro" id="IPR050860">
    <property type="entry name" value="FeoB_GTPase"/>
</dbReference>
<proteinExistence type="inferred from homology"/>
<dbReference type="NCBIfam" id="TIGR00437">
    <property type="entry name" value="feoB"/>
    <property type="match status" value="1"/>
</dbReference>
<dbReference type="PANTHER" id="PTHR43185">
    <property type="entry name" value="FERROUS IRON TRANSPORT PROTEIN B"/>
    <property type="match status" value="1"/>
</dbReference>
<feature type="region of interest" description="Disordered" evidence="18">
    <location>
        <begin position="161"/>
        <end position="188"/>
    </location>
</feature>
<dbReference type="EMBL" id="BALG01000133">
    <property type="protein sequence ID" value="GAC42661.1"/>
    <property type="molecule type" value="Genomic_DNA"/>
</dbReference>
<evidence type="ECO:0000256" key="5">
    <source>
        <dbReference type="ARBA" id="ARBA00022496"/>
    </source>
</evidence>
<dbReference type="GO" id="GO:0005886">
    <property type="term" value="C:plasma membrane"/>
    <property type="evidence" value="ECO:0007669"/>
    <property type="project" value="UniProtKB-SubCell"/>
</dbReference>
<evidence type="ECO:0000256" key="7">
    <source>
        <dbReference type="ARBA" id="ARBA00022741"/>
    </source>
</evidence>
<evidence type="ECO:0000256" key="4">
    <source>
        <dbReference type="ARBA" id="ARBA00022475"/>
    </source>
</evidence>
<comment type="function">
    <text evidence="1 17">Probable transporter of a GTP-driven Fe(2+) uptake system.</text>
</comment>
<feature type="binding site" evidence="16">
    <location>
        <position position="21"/>
    </location>
    <ligand>
        <name>Mg(2+)</name>
        <dbReference type="ChEBI" id="CHEBI:18420"/>
        <label>2</label>
    </ligand>
</feature>
<keyword evidence="6 17" id="KW-0812">Transmembrane</keyword>
<evidence type="ECO:0000256" key="1">
    <source>
        <dbReference type="ARBA" id="ARBA00003926"/>
    </source>
</evidence>
<evidence type="ECO:0000313" key="21">
    <source>
        <dbReference type="Proteomes" id="UP000029453"/>
    </source>
</evidence>
<comment type="caution">
    <text evidence="20">The sequence shown here is derived from an EMBL/GenBank/DDBJ whole genome shotgun (WGS) entry which is preliminary data.</text>
</comment>
<feature type="binding site" evidence="15">
    <location>
        <begin position="10"/>
        <end position="17"/>
    </location>
    <ligand>
        <name>GTP</name>
        <dbReference type="ChEBI" id="CHEBI:37565"/>
        <label>1</label>
    </ligand>
</feature>
<evidence type="ECO:0000256" key="16">
    <source>
        <dbReference type="PIRSR" id="PIRSR603373-2"/>
    </source>
</evidence>
<organism evidence="20 21">
    <name type="scientific">Paenibacillus popilliae ATCC 14706</name>
    <dbReference type="NCBI Taxonomy" id="1212764"/>
    <lineage>
        <taxon>Bacteria</taxon>
        <taxon>Bacillati</taxon>
        <taxon>Bacillota</taxon>
        <taxon>Bacilli</taxon>
        <taxon>Bacillales</taxon>
        <taxon>Paenibacillaceae</taxon>
        <taxon>Paenibacillus</taxon>
    </lineage>
</organism>
<sequence length="700" mass="76801">MSAQTTALIGNPNTGKTSLFNALTRSYEYVGNWTGVTVEKKVGRLHRQAGSLIDLPGIYSLHPMSRDESVAVQYLLEERPNAIVNVVDASQLERNLMLTVQLLEYGVPVYVALNMTDVAAGRGVHVDPAKLCAALDVPVIPVNARKKQGIASILERLQPQADASMSPQDAARQDASGSSPASPLAHAGTRRSPLVLNYGDEVELAIERIAALLPGDDTTLLRWTALQYIEQNETVRQAVQARIGTEHIRQIGHIIEEAEQRLRDSGAALHLPQRLRSIRMEFIRQIIASSVHAEPRQARTMTERLDNIVTNRWLGIPIFILMMFLTFKATFDWFGSPMSDALDAFFSGPLTDGVAALLDAAGASSFTHALIEDGIIAGVGGVLVFVPPIFMLFLFISFIEDSGYMARVTVVMDRLMEAAGLNGKAFIPFIIGFGCNVPGIMAARTIEQPKERLVTILLLPLMSCSARLTVFALFAGIFFRENQALVVLSLYLLSIVLSLLLAKLFTKRFMKEEHSIFVVELPPYRMPQWQTLLRSTWEKGKGFVRKAGTFILGGSVLIWFLTYAGPGGLGVEMDDSFLALISGFLAPLLAPLGFGTWQAGAALLAGFLAKEVVVSTMNIIYHAPDEAILQSQIAQAFTPLSAYSFCVFMLLYIPCLATVGILRKETASWRWTWFSIGYSLVLAYAAAMVVITVGHWLGYR</sequence>
<feature type="transmembrane region" description="Helical" evidence="17">
    <location>
        <begin position="453"/>
        <end position="479"/>
    </location>
</feature>
<feature type="transmembrane region" description="Helical" evidence="17">
    <location>
        <begin position="576"/>
        <end position="594"/>
    </location>
</feature>
<evidence type="ECO:0000256" key="15">
    <source>
        <dbReference type="PIRSR" id="PIRSR603373-1"/>
    </source>
</evidence>
<keyword evidence="7 15" id="KW-0547">Nucleotide-binding</keyword>
<dbReference type="Pfam" id="PF17910">
    <property type="entry name" value="FeoB_Cyto"/>
    <property type="match status" value="1"/>
</dbReference>
<evidence type="ECO:0000256" key="13">
    <source>
        <dbReference type="ARBA" id="ARBA00031200"/>
    </source>
</evidence>
<evidence type="ECO:0000313" key="20">
    <source>
        <dbReference type="EMBL" id="GAC42661.1"/>
    </source>
</evidence>
<keyword evidence="21" id="KW-1185">Reference proteome</keyword>
<comment type="similarity">
    <text evidence="17">Belongs to the TRAFAC class TrmE-Era-EngA-EngB-Septin-like GTPase superfamily. FeoB GTPase (TC 9.A.8) family.</text>
</comment>
<feature type="transmembrane region" description="Helical" evidence="17">
    <location>
        <begin position="485"/>
        <end position="505"/>
    </location>
</feature>
<dbReference type="InterPro" id="IPR030389">
    <property type="entry name" value="G_FEOB_dom"/>
</dbReference>
<dbReference type="InterPro" id="IPR027417">
    <property type="entry name" value="P-loop_NTPase"/>
</dbReference>
<evidence type="ECO:0000259" key="19">
    <source>
        <dbReference type="PROSITE" id="PS51711"/>
    </source>
</evidence>
<keyword evidence="4" id="KW-1003">Cell membrane</keyword>
<evidence type="ECO:0000256" key="9">
    <source>
        <dbReference type="ARBA" id="ARBA00023004"/>
    </source>
</evidence>
<feature type="transmembrane region" description="Helical" evidence="17">
    <location>
        <begin position="543"/>
        <end position="564"/>
    </location>
</feature>
<dbReference type="RefSeq" id="WP_006286143.1">
    <property type="nucleotide sequence ID" value="NZ_BALG01000133.1"/>
</dbReference>
<evidence type="ECO:0000256" key="2">
    <source>
        <dbReference type="ARBA" id="ARBA00004651"/>
    </source>
</evidence>
<dbReference type="Pfam" id="PF07664">
    <property type="entry name" value="FeoB_C"/>
    <property type="match status" value="1"/>
</dbReference>
<dbReference type="PROSITE" id="PS51711">
    <property type="entry name" value="G_FEOB"/>
    <property type="match status" value="1"/>
</dbReference>
<feature type="binding site" evidence="15">
    <location>
        <begin position="54"/>
        <end position="57"/>
    </location>
    <ligand>
        <name>GTP</name>
        <dbReference type="ChEBI" id="CHEBI:37565"/>
        <label>1</label>
    </ligand>
</feature>
<dbReference type="Gene3D" id="1.10.287.1770">
    <property type="match status" value="1"/>
</dbReference>
<dbReference type="GO" id="GO:0005525">
    <property type="term" value="F:GTP binding"/>
    <property type="evidence" value="ECO:0007669"/>
    <property type="project" value="UniProtKB-KW"/>
</dbReference>